<evidence type="ECO:0000313" key="5">
    <source>
        <dbReference type="Proteomes" id="UP001210528"/>
    </source>
</evidence>
<dbReference type="AlphaFoldDB" id="A0A238WBP0"/>
<keyword evidence="5" id="KW-1185">Reference proteome</keyword>
<dbReference type="Proteomes" id="UP000198297">
    <property type="component" value="Unassembled WGS sequence"/>
</dbReference>
<dbReference type="RefSeq" id="WP_233127177.1">
    <property type="nucleotide sequence ID" value="NZ_CP034940.1"/>
</dbReference>
<organism evidence="3 4">
    <name type="scientific">Halorubrum ezzemoulense</name>
    <name type="common">Halorubrum chaoviator</name>
    <dbReference type="NCBI Taxonomy" id="337243"/>
    <lineage>
        <taxon>Archaea</taxon>
        <taxon>Methanobacteriati</taxon>
        <taxon>Methanobacteriota</taxon>
        <taxon>Stenosarchaea group</taxon>
        <taxon>Halobacteria</taxon>
        <taxon>Halobacteriales</taxon>
        <taxon>Haloferacaceae</taxon>
        <taxon>Halorubrum</taxon>
    </lineage>
</organism>
<evidence type="ECO:0000313" key="4">
    <source>
        <dbReference type="Proteomes" id="UP000198297"/>
    </source>
</evidence>
<dbReference type="GeneID" id="301360353"/>
<evidence type="ECO:0000256" key="1">
    <source>
        <dbReference type="SAM" id="Phobius"/>
    </source>
</evidence>
<dbReference type="EMBL" id="JAQLUK010000013">
    <property type="protein sequence ID" value="MDB2293161.1"/>
    <property type="molecule type" value="Genomic_DNA"/>
</dbReference>
<reference evidence="2 5" key="2">
    <citation type="submission" date="2023-01" db="EMBL/GenBank/DDBJ databases">
        <title>Halorubrum ezzemoulense from Santa Pola, Spain.</title>
        <authorList>
            <person name="Feng Y."/>
            <person name="Louyakis A.S."/>
            <person name="Gogarten J.P."/>
        </authorList>
    </citation>
    <scope>NUCLEOTIDE SEQUENCE [LARGE SCALE GENOMIC DNA]</scope>
    <source>
        <strain evidence="2 5">AMM015</strain>
    </source>
</reference>
<accession>A0A238WBP0</accession>
<keyword evidence="1" id="KW-0472">Membrane</keyword>
<keyword evidence="1" id="KW-1133">Transmembrane helix</keyword>
<proteinExistence type="predicted"/>
<evidence type="ECO:0000313" key="2">
    <source>
        <dbReference type="EMBL" id="MDB2293161.1"/>
    </source>
</evidence>
<feature type="transmembrane region" description="Helical" evidence="1">
    <location>
        <begin position="44"/>
        <end position="70"/>
    </location>
</feature>
<name>A0A238WBP0_HALEZ</name>
<dbReference type="EMBL" id="FZNK01000002">
    <property type="protein sequence ID" value="SNR43099.1"/>
    <property type="molecule type" value="Genomic_DNA"/>
</dbReference>
<protein>
    <submittedName>
        <fullName evidence="3">Uncharacterized protein</fullName>
    </submittedName>
</protein>
<reference evidence="3 4" key="1">
    <citation type="submission" date="2017-06" db="EMBL/GenBank/DDBJ databases">
        <authorList>
            <person name="Kim H.J."/>
            <person name="Triplett B.A."/>
        </authorList>
    </citation>
    <scope>NUCLEOTIDE SEQUENCE [LARGE SCALE GENOMIC DNA]</scope>
    <source>
        <strain evidence="3 4">DSM 19316</strain>
    </source>
</reference>
<keyword evidence="1" id="KW-0812">Transmembrane</keyword>
<sequence>MDDTRDMAKLGLVVNAVGLLLSAVGTLLLYAHVTDEYHSHIQDIGSIAVGYLGVILFGMSVSLTGIALLLRRSAD</sequence>
<evidence type="ECO:0000313" key="3">
    <source>
        <dbReference type="EMBL" id="SNR43099.1"/>
    </source>
</evidence>
<gene>
    <name evidence="2" type="ORF">PM085_12845</name>
    <name evidence="3" type="ORF">SAMN06266787_10256</name>
</gene>
<feature type="transmembrane region" description="Helical" evidence="1">
    <location>
        <begin position="12"/>
        <end position="32"/>
    </location>
</feature>
<dbReference type="Proteomes" id="UP001210528">
    <property type="component" value="Unassembled WGS sequence"/>
</dbReference>